<dbReference type="PRINTS" id="PR00598">
    <property type="entry name" value="HTHMARR"/>
</dbReference>
<feature type="domain" description="HTH marR-type" evidence="2">
    <location>
        <begin position="10"/>
        <end position="144"/>
    </location>
</feature>
<accession>A0A7W3P431</accession>
<dbReference type="InterPro" id="IPR039422">
    <property type="entry name" value="MarR/SlyA-like"/>
</dbReference>
<dbReference type="PANTHER" id="PTHR33164">
    <property type="entry name" value="TRANSCRIPTIONAL REGULATOR, MARR FAMILY"/>
    <property type="match status" value="1"/>
</dbReference>
<evidence type="ECO:0000259" key="2">
    <source>
        <dbReference type="PROSITE" id="PS50995"/>
    </source>
</evidence>
<dbReference type="Pfam" id="PF01047">
    <property type="entry name" value="MarR"/>
    <property type="match status" value="1"/>
</dbReference>
<keyword evidence="3" id="KW-0238">DNA-binding</keyword>
<dbReference type="EMBL" id="JACGWT010000001">
    <property type="protein sequence ID" value="MBA8792448.1"/>
    <property type="molecule type" value="Genomic_DNA"/>
</dbReference>
<dbReference type="RefSeq" id="WP_182558103.1">
    <property type="nucleotide sequence ID" value="NZ_JACGWT010000001.1"/>
</dbReference>
<dbReference type="SMART" id="SM00347">
    <property type="entry name" value="HTH_MARR"/>
    <property type="match status" value="1"/>
</dbReference>
<keyword evidence="4" id="KW-1185">Reference proteome</keyword>
<proteinExistence type="predicted"/>
<protein>
    <submittedName>
        <fullName evidence="3">DNA-binding MarR family transcriptional regulator</fullName>
    </submittedName>
</protein>
<dbReference type="GO" id="GO:0003677">
    <property type="term" value="F:DNA binding"/>
    <property type="evidence" value="ECO:0007669"/>
    <property type="project" value="UniProtKB-KW"/>
</dbReference>
<gene>
    <name evidence="3" type="ORF">FHX74_000042</name>
</gene>
<comment type="subcellular location">
    <subcellularLocation>
        <location evidence="1">Cytoplasm</location>
    </subcellularLocation>
</comment>
<dbReference type="PANTHER" id="PTHR33164:SF5">
    <property type="entry name" value="ORGANIC HYDROPEROXIDE RESISTANCE TRANSCRIPTIONAL REGULATOR"/>
    <property type="match status" value="1"/>
</dbReference>
<dbReference type="AlphaFoldDB" id="A0A7W3P431"/>
<dbReference type="PROSITE" id="PS50995">
    <property type="entry name" value="HTH_MARR_2"/>
    <property type="match status" value="1"/>
</dbReference>
<dbReference type="InterPro" id="IPR000835">
    <property type="entry name" value="HTH_MarR-typ"/>
</dbReference>
<dbReference type="SUPFAM" id="SSF46785">
    <property type="entry name" value="Winged helix' DNA-binding domain"/>
    <property type="match status" value="1"/>
</dbReference>
<evidence type="ECO:0000313" key="3">
    <source>
        <dbReference type="EMBL" id="MBA8792448.1"/>
    </source>
</evidence>
<dbReference type="InterPro" id="IPR036388">
    <property type="entry name" value="WH-like_DNA-bd_sf"/>
</dbReference>
<dbReference type="Proteomes" id="UP000523079">
    <property type="component" value="Unassembled WGS sequence"/>
</dbReference>
<comment type="caution">
    <text evidence="3">The sequence shown here is derived from an EMBL/GenBank/DDBJ whole genome shotgun (WGS) entry which is preliminary data.</text>
</comment>
<evidence type="ECO:0000313" key="4">
    <source>
        <dbReference type="Proteomes" id="UP000523079"/>
    </source>
</evidence>
<reference evidence="3 4" key="1">
    <citation type="submission" date="2020-07" db="EMBL/GenBank/DDBJ databases">
        <title>Sequencing the genomes of 1000 actinobacteria strains.</title>
        <authorList>
            <person name="Klenk H.-P."/>
        </authorList>
    </citation>
    <scope>NUCLEOTIDE SEQUENCE [LARGE SCALE GENOMIC DNA]</scope>
    <source>
        <strain evidence="3 4">DSM 100723</strain>
    </source>
</reference>
<dbReference type="InterPro" id="IPR036390">
    <property type="entry name" value="WH_DNA-bd_sf"/>
</dbReference>
<dbReference type="Gene3D" id="1.10.10.10">
    <property type="entry name" value="Winged helix-like DNA-binding domain superfamily/Winged helix DNA-binding domain"/>
    <property type="match status" value="1"/>
</dbReference>
<name>A0A7W3P431_9ACTN</name>
<dbReference type="GO" id="GO:0006950">
    <property type="term" value="P:response to stress"/>
    <property type="evidence" value="ECO:0007669"/>
    <property type="project" value="TreeGrafter"/>
</dbReference>
<dbReference type="GO" id="GO:0003700">
    <property type="term" value="F:DNA-binding transcription factor activity"/>
    <property type="evidence" value="ECO:0007669"/>
    <property type="project" value="InterPro"/>
</dbReference>
<sequence length="145" mass="16117">MIESRTRVIDDLLCFDLYAASRAMTALYRPLLGPLDLTYPQYLVLQVLHRRTSAGIGELNEVLRLDYGTLTPLLRRLEQRGLIARTRDADDLRAVAVALTDAGRALGPALDRVRERIGETVGLDASSLATLQATLRDLTERIDGR</sequence>
<organism evidence="3 4">
    <name type="scientific">Microlunatus kandeliicorticis</name>
    <dbReference type="NCBI Taxonomy" id="1759536"/>
    <lineage>
        <taxon>Bacteria</taxon>
        <taxon>Bacillati</taxon>
        <taxon>Actinomycetota</taxon>
        <taxon>Actinomycetes</taxon>
        <taxon>Propionibacteriales</taxon>
        <taxon>Propionibacteriaceae</taxon>
        <taxon>Microlunatus</taxon>
    </lineage>
</organism>
<dbReference type="GO" id="GO:0005737">
    <property type="term" value="C:cytoplasm"/>
    <property type="evidence" value="ECO:0007669"/>
    <property type="project" value="UniProtKB-SubCell"/>
</dbReference>
<evidence type="ECO:0000256" key="1">
    <source>
        <dbReference type="ARBA" id="ARBA00004496"/>
    </source>
</evidence>